<proteinExistence type="predicted"/>
<sequence length="360" mass="41024">MSLYNRVFLSDSWTRTPHRADNLPTIDPLQEPFLTFDTSSELCFEDKSDVYCSLVALVKAEYPFDSALQERAALFLKSLEPKVRDETLTNKLVTHLVPSSAGSCADFVESISTLLSSSHSTVVAAALSFFQKTTLWSTPLIQGRLAESKFIANILETVQPHTLPIAANKTVFETLIKIIDRFVNLASPWSLQKLDINEVADKRNHREMIFQKIVLPSSQFVTFLISNRHIFNEDLLRSFMFLLDRLLRTCPFHRPTLEFVFTSPIVMALSSCISIVENDDDIWNTLITIKHLLKEWKEESAEVVQSGKRMMKALFSEGFGDTLEQMMKQDKDTIHDLFEDSFAFAQHVSSTTLHPPIQLR</sequence>
<comment type="caution">
    <text evidence="1">The sequence shown here is derived from an EMBL/GenBank/DDBJ whole genome shotgun (WGS) entry which is preliminary data.</text>
</comment>
<protein>
    <submittedName>
        <fullName evidence="1">Uncharacterized protein</fullName>
    </submittedName>
</protein>
<name>A0ABQ9Y261_9EUKA</name>
<organism evidence="1 2">
    <name type="scientific">Blattamonas nauphoetae</name>
    <dbReference type="NCBI Taxonomy" id="2049346"/>
    <lineage>
        <taxon>Eukaryota</taxon>
        <taxon>Metamonada</taxon>
        <taxon>Preaxostyla</taxon>
        <taxon>Oxymonadida</taxon>
        <taxon>Blattamonas</taxon>
    </lineage>
</organism>
<evidence type="ECO:0000313" key="1">
    <source>
        <dbReference type="EMBL" id="KAK2957827.1"/>
    </source>
</evidence>
<dbReference type="SUPFAM" id="SSF48371">
    <property type="entry name" value="ARM repeat"/>
    <property type="match status" value="1"/>
</dbReference>
<dbReference type="Proteomes" id="UP001281761">
    <property type="component" value="Unassembled WGS sequence"/>
</dbReference>
<gene>
    <name evidence="1" type="ORF">BLNAU_7261</name>
</gene>
<dbReference type="InterPro" id="IPR016024">
    <property type="entry name" value="ARM-type_fold"/>
</dbReference>
<evidence type="ECO:0000313" key="2">
    <source>
        <dbReference type="Proteomes" id="UP001281761"/>
    </source>
</evidence>
<accession>A0ABQ9Y261</accession>
<keyword evidence="2" id="KW-1185">Reference proteome</keyword>
<dbReference type="EMBL" id="JARBJD010000043">
    <property type="protein sequence ID" value="KAK2957827.1"/>
    <property type="molecule type" value="Genomic_DNA"/>
</dbReference>
<reference evidence="1 2" key="1">
    <citation type="journal article" date="2022" name="bioRxiv">
        <title>Genomics of Preaxostyla Flagellates Illuminates Evolutionary Transitions and the Path Towards Mitochondrial Loss.</title>
        <authorList>
            <person name="Novak L.V.F."/>
            <person name="Treitli S.C."/>
            <person name="Pyrih J."/>
            <person name="Halakuc P."/>
            <person name="Pipaliya S.V."/>
            <person name="Vacek V."/>
            <person name="Brzon O."/>
            <person name="Soukal P."/>
            <person name="Eme L."/>
            <person name="Dacks J.B."/>
            <person name="Karnkowska A."/>
            <person name="Elias M."/>
            <person name="Hampl V."/>
        </authorList>
    </citation>
    <scope>NUCLEOTIDE SEQUENCE [LARGE SCALE GENOMIC DNA]</scope>
    <source>
        <strain evidence="1">NAU3</strain>
        <tissue evidence="1">Gut</tissue>
    </source>
</reference>